<comment type="similarity">
    <text evidence="1 4">Belongs to the short-chain dehydrogenases/reductases (SDR) family.</text>
</comment>
<evidence type="ECO:0008006" key="7">
    <source>
        <dbReference type="Google" id="ProtNLM"/>
    </source>
</evidence>
<protein>
    <recommendedName>
        <fullName evidence="7">NAD(P)-binding protein</fullName>
    </recommendedName>
</protein>
<organism evidence="5 6">
    <name type="scientific">Mycena citricolor</name>
    <dbReference type="NCBI Taxonomy" id="2018698"/>
    <lineage>
        <taxon>Eukaryota</taxon>
        <taxon>Fungi</taxon>
        <taxon>Dikarya</taxon>
        <taxon>Basidiomycota</taxon>
        <taxon>Agaricomycotina</taxon>
        <taxon>Agaricomycetes</taxon>
        <taxon>Agaricomycetidae</taxon>
        <taxon>Agaricales</taxon>
        <taxon>Marasmiineae</taxon>
        <taxon>Mycenaceae</taxon>
        <taxon>Mycena</taxon>
    </lineage>
</organism>
<sequence>MNPRPSVASALAGVPSATTALSLFSLSHRVALVTGGHGGIGLEMALALAEAGAVVYCLDLPSTPDADWVKVQGAAAPGRMEYLKGDVTDQKALWDAVEDIVKKEGRLDVCIANAGIYGGHGCLDYPGEDLRKVLDVNVAGVFFTAQAAGRQMQKLGTPGSIILIASVAGTVSPKGVVAYNVSKSSVLQMAHSLAIELAPLGIRVNSISPGFIDAGCVQNIRIWLRGCFF</sequence>
<keyword evidence="2" id="KW-0521">NADP</keyword>
<dbReference type="AlphaFoldDB" id="A0AAD2HC02"/>
<gene>
    <name evidence="5" type="ORF">MYCIT1_LOCUS17426</name>
</gene>
<dbReference type="Pfam" id="PF00106">
    <property type="entry name" value="adh_short"/>
    <property type="match status" value="1"/>
</dbReference>
<dbReference type="Gene3D" id="3.40.50.720">
    <property type="entry name" value="NAD(P)-binding Rossmann-like Domain"/>
    <property type="match status" value="1"/>
</dbReference>
<evidence type="ECO:0000256" key="2">
    <source>
        <dbReference type="ARBA" id="ARBA00022857"/>
    </source>
</evidence>
<dbReference type="Proteomes" id="UP001295794">
    <property type="component" value="Unassembled WGS sequence"/>
</dbReference>
<keyword evidence="3" id="KW-0560">Oxidoreductase</keyword>
<dbReference type="GO" id="GO:0016616">
    <property type="term" value="F:oxidoreductase activity, acting on the CH-OH group of donors, NAD or NADP as acceptor"/>
    <property type="evidence" value="ECO:0007669"/>
    <property type="project" value="UniProtKB-ARBA"/>
</dbReference>
<keyword evidence="6" id="KW-1185">Reference proteome</keyword>
<dbReference type="SUPFAM" id="SSF51735">
    <property type="entry name" value="NAD(P)-binding Rossmann-fold domains"/>
    <property type="match status" value="1"/>
</dbReference>
<name>A0AAD2HC02_9AGAR</name>
<evidence type="ECO:0000256" key="4">
    <source>
        <dbReference type="RuleBase" id="RU000363"/>
    </source>
</evidence>
<reference evidence="5" key="1">
    <citation type="submission" date="2023-11" db="EMBL/GenBank/DDBJ databases">
        <authorList>
            <person name="De Vega J J."/>
            <person name="De Vega J J."/>
        </authorList>
    </citation>
    <scope>NUCLEOTIDE SEQUENCE</scope>
</reference>
<dbReference type="EMBL" id="CAVNYO010000180">
    <property type="protein sequence ID" value="CAK5271970.1"/>
    <property type="molecule type" value="Genomic_DNA"/>
</dbReference>
<evidence type="ECO:0000313" key="6">
    <source>
        <dbReference type="Proteomes" id="UP001295794"/>
    </source>
</evidence>
<dbReference type="PANTHER" id="PTHR43008">
    <property type="entry name" value="BENZIL REDUCTASE"/>
    <property type="match status" value="1"/>
</dbReference>
<evidence type="ECO:0000256" key="1">
    <source>
        <dbReference type="ARBA" id="ARBA00006484"/>
    </source>
</evidence>
<dbReference type="GO" id="GO:0050664">
    <property type="term" value="F:oxidoreductase activity, acting on NAD(P)H, oxygen as acceptor"/>
    <property type="evidence" value="ECO:0007669"/>
    <property type="project" value="TreeGrafter"/>
</dbReference>
<evidence type="ECO:0000313" key="5">
    <source>
        <dbReference type="EMBL" id="CAK5271970.1"/>
    </source>
</evidence>
<accession>A0AAD2HC02</accession>
<proteinExistence type="inferred from homology"/>
<dbReference type="PANTHER" id="PTHR43008:SF4">
    <property type="entry name" value="CHAIN DEHYDROGENASE, PUTATIVE (AFU_ORTHOLOGUE AFUA_4G08710)-RELATED"/>
    <property type="match status" value="1"/>
</dbReference>
<dbReference type="PRINTS" id="PR00081">
    <property type="entry name" value="GDHRDH"/>
</dbReference>
<dbReference type="InterPro" id="IPR002347">
    <property type="entry name" value="SDR_fam"/>
</dbReference>
<dbReference type="InterPro" id="IPR020904">
    <property type="entry name" value="Sc_DH/Rdtase_CS"/>
</dbReference>
<dbReference type="PRINTS" id="PR00080">
    <property type="entry name" value="SDRFAMILY"/>
</dbReference>
<dbReference type="InterPro" id="IPR036291">
    <property type="entry name" value="NAD(P)-bd_dom_sf"/>
</dbReference>
<dbReference type="PROSITE" id="PS00061">
    <property type="entry name" value="ADH_SHORT"/>
    <property type="match status" value="1"/>
</dbReference>
<evidence type="ECO:0000256" key="3">
    <source>
        <dbReference type="ARBA" id="ARBA00023002"/>
    </source>
</evidence>
<comment type="caution">
    <text evidence="5">The sequence shown here is derived from an EMBL/GenBank/DDBJ whole genome shotgun (WGS) entry which is preliminary data.</text>
</comment>